<dbReference type="InterPro" id="IPR002421">
    <property type="entry name" value="5-3_exonuclease"/>
</dbReference>
<dbReference type="GO" id="GO:0003677">
    <property type="term" value="F:DNA binding"/>
    <property type="evidence" value="ECO:0007669"/>
    <property type="project" value="InterPro"/>
</dbReference>
<dbReference type="PANTHER" id="PTHR42646:SF2">
    <property type="entry name" value="5'-3' EXONUCLEASE FAMILY PROTEIN"/>
    <property type="match status" value="1"/>
</dbReference>
<reference evidence="4" key="1">
    <citation type="submission" date="2018-05" db="EMBL/GenBank/DDBJ databases">
        <authorList>
            <person name="Lanie J.A."/>
            <person name="Ng W.-L."/>
            <person name="Kazmierczak K.M."/>
            <person name="Andrzejewski T.M."/>
            <person name="Davidsen T.M."/>
            <person name="Wayne K.J."/>
            <person name="Tettelin H."/>
            <person name="Glass J.I."/>
            <person name="Rusch D."/>
            <person name="Podicherti R."/>
            <person name="Tsui H.-C.T."/>
            <person name="Winkler M.E."/>
        </authorList>
    </citation>
    <scope>NUCLEOTIDE SEQUENCE</scope>
</reference>
<dbReference type="GO" id="GO:0008409">
    <property type="term" value="F:5'-3' exonuclease activity"/>
    <property type="evidence" value="ECO:0007669"/>
    <property type="project" value="InterPro"/>
</dbReference>
<dbReference type="Gene3D" id="3.40.50.1010">
    <property type="entry name" value="5'-nuclease"/>
    <property type="match status" value="1"/>
</dbReference>
<dbReference type="InterPro" id="IPR038969">
    <property type="entry name" value="FEN"/>
</dbReference>
<keyword evidence="1" id="KW-0540">Nuclease</keyword>
<sequence length="304" mass="35216">MKVGMAFHITFNSLKKAWNDFDADHIVFCLEGRSWRKDVYEPYKRNRQAARDALTEAQQEEEKVFWETFDSFRDFITNKTNCTVLQHDELEADDLIAGWVQHHPNDDHAIISTDGDFTQLISPTVCQYNGVSNTTITHEGYFDDKGKRVVDKKTGKDKLAPNPQWALFQKCVRGDTSDNVFSAYPGVRSKGTRNKVGLEEAFNDMQTKGYSWNNLMLQRWVDHEGNEHRVLDDYNRNVELCDLTAQPQYIKDKIYNTIVENAQPKNIPQVGLRLMKFCALYDMQRITDNAQAYAEPLQARYPVL</sequence>
<evidence type="ECO:0000256" key="2">
    <source>
        <dbReference type="ARBA" id="ARBA00022801"/>
    </source>
</evidence>
<accession>A0A381ZTZ6</accession>
<keyword evidence="2" id="KW-0378">Hydrolase</keyword>
<dbReference type="GO" id="GO:0033567">
    <property type="term" value="P:DNA replication, Okazaki fragment processing"/>
    <property type="evidence" value="ECO:0007669"/>
    <property type="project" value="InterPro"/>
</dbReference>
<dbReference type="GO" id="GO:0017108">
    <property type="term" value="F:5'-flap endonuclease activity"/>
    <property type="evidence" value="ECO:0007669"/>
    <property type="project" value="InterPro"/>
</dbReference>
<evidence type="ECO:0000256" key="1">
    <source>
        <dbReference type="ARBA" id="ARBA00022722"/>
    </source>
</evidence>
<dbReference type="Pfam" id="PF02739">
    <property type="entry name" value="5_3_exonuc_N"/>
    <property type="match status" value="1"/>
</dbReference>
<protein>
    <recommendedName>
        <fullName evidence="3">5'-3' exonuclease domain-containing protein</fullName>
    </recommendedName>
</protein>
<dbReference type="Gene3D" id="1.10.150.20">
    <property type="entry name" value="5' to 3' exonuclease, C-terminal subdomain"/>
    <property type="match status" value="1"/>
</dbReference>
<name>A0A381ZTZ6_9ZZZZ</name>
<dbReference type="EMBL" id="UINC01022513">
    <property type="protein sequence ID" value="SVA92287.1"/>
    <property type="molecule type" value="Genomic_DNA"/>
</dbReference>
<dbReference type="PANTHER" id="PTHR42646">
    <property type="entry name" value="FLAP ENDONUCLEASE XNI"/>
    <property type="match status" value="1"/>
</dbReference>
<dbReference type="SMART" id="SM00475">
    <property type="entry name" value="53EXOc"/>
    <property type="match status" value="1"/>
</dbReference>
<gene>
    <name evidence="4" type="ORF">METZ01_LOCUS145141</name>
</gene>
<dbReference type="InterPro" id="IPR020046">
    <property type="entry name" value="5-3_exonucl_a-hlix_arch_N"/>
</dbReference>
<evidence type="ECO:0000259" key="3">
    <source>
        <dbReference type="SMART" id="SM00475"/>
    </source>
</evidence>
<organism evidence="4">
    <name type="scientific">marine metagenome</name>
    <dbReference type="NCBI Taxonomy" id="408172"/>
    <lineage>
        <taxon>unclassified sequences</taxon>
        <taxon>metagenomes</taxon>
        <taxon>ecological metagenomes</taxon>
    </lineage>
</organism>
<proteinExistence type="predicted"/>
<feature type="domain" description="5'-3' exonuclease" evidence="3">
    <location>
        <begin position="1"/>
        <end position="218"/>
    </location>
</feature>
<evidence type="ECO:0000313" key="4">
    <source>
        <dbReference type="EMBL" id="SVA92287.1"/>
    </source>
</evidence>
<dbReference type="InterPro" id="IPR029060">
    <property type="entry name" value="PIN-like_dom_sf"/>
</dbReference>
<dbReference type="SUPFAM" id="SSF88723">
    <property type="entry name" value="PIN domain-like"/>
    <property type="match status" value="1"/>
</dbReference>
<dbReference type="AlphaFoldDB" id="A0A381ZTZ6"/>